<accession>X1DPG8</accession>
<evidence type="ECO:0000313" key="1">
    <source>
        <dbReference type="EMBL" id="GAH22846.1"/>
    </source>
</evidence>
<protein>
    <submittedName>
        <fullName evidence="1">Uncharacterized protein</fullName>
    </submittedName>
</protein>
<reference evidence="1" key="1">
    <citation type="journal article" date="2014" name="Front. Microbiol.">
        <title>High frequency of phylogenetically diverse reductive dehalogenase-homologous genes in deep subseafloor sedimentary metagenomes.</title>
        <authorList>
            <person name="Kawai M."/>
            <person name="Futagami T."/>
            <person name="Toyoda A."/>
            <person name="Takaki Y."/>
            <person name="Nishi S."/>
            <person name="Hori S."/>
            <person name="Arai W."/>
            <person name="Tsubouchi T."/>
            <person name="Morono Y."/>
            <person name="Uchiyama I."/>
            <person name="Ito T."/>
            <person name="Fujiyama A."/>
            <person name="Inagaki F."/>
            <person name="Takami H."/>
        </authorList>
    </citation>
    <scope>NUCLEOTIDE SEQUENCE</scope>
    <source>
        <strain evidence="1">Expedition CK06-06</strain>
    </source>
</reference>
<dbReference type="PANTHER" id="PTHR22642:SF2">
    <property type="entry name" value="PROTEIN LONG AFTER FAR-RED 3"/>
    <property type="match status" value="1"/>
</dbReference>
<feature type="non-terminal residue" evidence="1">
    <location>
        <position position="1"/>
    </location>
</feature>
<comment type="caution">
    <text evidence="1">The sequence shown here is derived from an EMBL/GenBank/DDBJ whole genome shotgun (WGS) entry which is preliminary data.</text>
</comment>
<gene>
    <name evidence="1" type="ORF">S01H4_66356</name>
</gene>
<proteinExistence type="predicted"/>
<organism evidence="1">
    <name type="scientific">marine sediment metagenome</name>
    <dbReference type="NCBI Taxonomy" id="412755"/>
    <lineage>
        <taxon>unclassified sequences</taxon>
        <taxon>metagenomes</taxon>
        <taxon>ecological metagenomes</taxon>
    </lineage>
</organism>
<dbReference type="AlphaFoldDB" id="X1DPG8"/>
<name>X1DPG8_9ZZZZ</name>
<dbReference type="EMBL" id="BART01041061">
    <property type="protein sequence ID" value="GAH22846.1"/>
    <property type="molecule type" value="Genomic_DNA"/>
</dbReference>
<dbReference type="Gene3D" id="3.20.20.140">
    <property type="entry name" value="Metal-dependent hydrolases"/>
    <property type="match status" value="1"/>
</dbReference>
<dbReference type="PANTHER" id="PTHR22642">
    <property type="entry name" value="IMIDAZOLONEPROPIONASE"/>
    <property type="match status" value="1"/>
</dbReference>
<sequence>VQILRREDFVRFKKLNLIASMQPYHLASDMKMAEKGWGKRCKWSYAWNELVKNRVHLTFGSDCPV</sequence>